<accession>A0ABS1WBG5</accession>
<evidence type="ECO:0000256" key="4">
    <source>
        <dbReference type="ARBA" id="ARBA00022807"/>
    </source>
</evidence>
<evidence type="ECO:0000313" key="8">
    <source>
        <dbReference type="Proteomes" id="UP000809910"/>
    </source>
</evidence>
<dbReference type="PROSITE" id="PS51935">
    <property type="entry name" value="NLPC_P60"/>
    <property type="match status" value="1"/>
</dbReference>
<keyword evidence="5" id="KW-0472">Membrane</keyword>
<dbReference type="PIRSF" id="PIRSF019015">
    <property type="entry name" value="P60_peptidase_YkfC"/>
    <property type="match status" value="1"/>
</dbReference>
<evidence type="ECO:0000256" key="3">
    <source>
        <dbReference type="ARBA" id="ARBA00022801"/>
    </source>
</evidence>
<dbReference type="InterPro" id="IPR025606">
    <property type="entry name" value="NLPC/P60_N_dom"/>
</dbReference>
<protein>
    <submittedName>
        <fullName evidence="7">SH3 domain-containing protein</fullName>
    </submittedName>
</protein>
<keyword evidence="5" id="KW-0812">Transmembrane</keyword>
<dbReference type="InterPro" id="IPR000064">
    <property type="entry name" value="NLP_P60_dom"/>
</dbReference>
<dbReference type="SUPFAM" id="SSF54001">
    <property type="entry name" value="Cysteine proteinases"/>
    <property type="match status" value="1"/>
</dbReference>
<comment type="caution">
    <text evidence="7">The sequence shown here is derived from an EMBL/GenBank/DDBJ whole genome shotgun (WGS) entry which is preliminary data.</text>
</comment>
<evidence type="ECO:0000256" key="2">
    <source>
        <dbReference type="ARBA" id="ARBA00022670"/>
    </source>
</evidence>
<keyword evidence="4" id="KW-0788">Thiol protease</keyword>
<gene>
    <name evidence="7" type="ORF">I5282_08565</name>
</gene>
<dbReference type="PANTHER" id="PTHR47053">
    <property type="entry name" value="MUREIN DD-ENDOPEPTIDASE MEPH-RELATED"/>
    <property type="match status" value="1"/>
</dbReference>
<feature type="domain" description="NlpC/P60" evidence="6">
    <location>
        <begin position="320"/>
        <end position="444"/>
    </location>
</feature>
<feature type="transmembrane region" description="Helical" evidence="5">
    <location>
        <begin position="12"/>
        <end position="31"/>
    </location>
</feature>
<sequence>MNYTLCDKRHLITKLFIAPFLFVYFATSPAMEVPIYDFPITAYSQNANDYLPVDGEQYDKSLVSSEYQSAQLKQFYKHYYASDAEGLSPWSEQMVTSLLPLMKKIESEILDDFNNQNKANEDKHYAENFKEHDQTWWNKIKENMDLYTLGLSEFKEENRAISVTNTYARALPDTAPDFFHVSLPGQGFPFDNLQESAIWAGTPLYVLSMSKDKAWSLVLTPDGYFAWVKSTDIAYVSTEFVNQWQKAAQQKLIAITQTEASIVDTQQQFKFTGYIGAVFPMIQRNNQQTSILIPVKNNHNQALIKTGIINSNASTIMPLTASPQNLVKIMNQLINRPYGWGGAFFFNDCSQELKALFTPFGIWLPRNSAQQAQLGSTLDLSKKDVDERISLLKEKGHPLMTIIYIGGHVMLYVGNKDIEGNRAAAITYQNVWGMSPESRDKRYVIGQSLFFPLLKQYPEYPDASSFAGKSNFKLVYLDELNLKADSPQGFANLFLEQRNNQ</sequence>
<dbReference type="InterPro" id="IPR039439">
    <property type="entry name" value="SH3b1_dom"/>
</dbReference>
<dbReference type="InterPro" id="IPR051202">
    <property type="entry name" value="Peptidase_C40"/>
</dbReference>
<dbReference type="EMBL" id="JADWVN010000016">
    <property type="protein sequence ID" value="MBL7526620.1"/>
    <property type="molecule type" value="Genomic_DNA"/>
</dbReference>
<reference evidence="7 8" key="1">
    <citation type="submission" date="2020-12" db="EMBL/GenBank/DDBJ databases">
        <title>WGS of Legionella: environmental sample.</title>
        <authorList>
            <person name="Cristino S."/>
            <person name="Girolamini L."/>
            <person name="Salaris S."/>
            <person name="Pascale M.R."/>
            <person name="Mazzotta M."/>
            <person name="Orsini M."/>
            <person name="Grottola A."/>
        </authorList>
    </citation>
    <scope>NUCLEOTIDE SEQUENCE [LARGE SCALE GENOMIC DNA]</scope>
    <source>
        <strain evidence="7 8">30cs62</strain>
    </source>
</reference>
<dbReference type="PANTHER" id="PTHR47053:SF1">
    <property type="entry name" value="MUREIN DD-ENDOPEPTIDASE MEPH-RELATED"/>
    <property type="match status" value="1"/>
</dbReference>
<keyword evidence="3" id="KW-0378">Hydrolase</keyword>
<dbReference type="Gene3D" id="3.90.1720.10">
    <property type="entry name" value="endopeptidase domain like (from Nostoc punctiforme)"/>
    <property type="match status" value="1"/>
</dbReference>
<organism evidence="7 8">
    <name type="scientific">Legionella bononiensis</name>
    <dbReference type="NCBI Taxonomy" id="2793102"/>
    <lineage>
        <taxon>Bacteria</taxon>
        <taxon>Pseudomonadati</taxon>
        <taxon>Pseudomonadota</taxon>
        <taxon>Gammaproteobacteria</taxon>
        <taxon>Legionellales</taxon>
        <taxon>Legionellaceae</taxon>
        <taxon>Legionella</taxon>
    </lineage>
</organism>
<dbReference type="Proteomes" id="UP000809910">
    <property type="component" value="Unassembled WGS sequence"/>
</dbReference>
<keyword evidence="2" id="KW-0645">Protease</keyword>
<dbReference type="InterPro" id="IPR027017">
    <property type="entry name" value="P60_peptidase_YkfC"/>
</dbReference>
<evidence type="ECO:0000256" key="5">
    <source>
        <dbReference type="SAM" id="Phobius"/>
    </source>
</evidence>
<comment type="similarity">
    <text evidence="1">Belongs to the peptidase C40 family.</text>
</comment>
<dbReference type="RefSeq" id="WP_203113129.1">
    <property type="nucleotide sequence ID" value="NZ_JADOBG010000022.1"/>
</dbReference>
<name>A0ABS1WBG5_9GAMM</name>
<evidence type="ECO:0000256" key="1">
    <source>
        <dbReference type="ARBA" id="ARBA00007074"/>
    </source>
</evidence>
<keyword evidence="8" id="KW-1185">Reference proteome</keyword>
<evidence type="ECO:0000259" key="6">
    <source>
        <dbReference type="PROSITE" id="PS51935"/>
    </source>
</evidence>
<dbReference type="InterPro" id="IPR038765">
    <property type="entry name" value="Papain-like_cys_pep_sf"/>
</dbReference>
<keyword evidence="5" id="KW-1133">Transmembrane helix</keyword>
<proteinExistence type="inferred from homology"/>
<dbReference type="Pfam" id="PF12913">
    <property type="entry name" value="SH3_6"/>
    <property type="match status" value="1"/>
</dbReference>
<evidence type="ECO:0000313" key="7">
    <source>
        <dbReference type="EMBL" id="MBL7526620.1"/>
    </source>
</evidence>
<dbReference type="Pfam" id="PF12912">
    <property type="entry name" value="N_NLPC_P60"/>
    <property type="match status" value="1"/>
</dbReference>